<proteinExistence type="predicted"/>
<dbReference type="EMBL" id="KQ964258">
    <property type="protein sequence ID" value="KXJ88437.1"/>
    <property type="molecule type" value="Genomic_DNA"/>
</dbReference>
<evidence type="ECO:0000313" key="3">
    <source>
        <dbReference type="EMBL" id="KXJ88437.1"/>
    </source>
</evidence>
<feature type="domain" description="Ricin B lectin" evidence="2">
    <location>
        <begin position="43"/>
        <end position="132"/>
    </location>
</feature>
<dbReference type="InterPro" id="IPR035992">
    <property type="entry name" value="Ricin_B-like_lectins"/>
</dbReference>
<dbReference type="InParanoid" id="A0A136IU45"/>
<gene>
    <name evidence="3" type="ORF">Micbo1qcDRAFT_197264</name>
</gene>
<dbReference type="AlphaFoldDB" id="A0A136IU45"/>
<evidence type="ECO:0000256" key="1">
    <source>
        <dbReference type="SAM" id="MobiDB-lite"/>
    </source>
</evidence>
<dbReference type="STRING" id="196109.A0A136IU45"/>
<evidence type="ECO:0000259" key="2">
    <source>
        <dbReference type="Pfam" id="PF14200"/>
    </source>
</evidence>
<dbReference type="Proteomes" id="UP000070501">
    <property type="component" value="Unassembled WGS sequence"/>
</dbReference>
<reference evidence="4" key="1">
    <citation type="submission" date="2016-02" db="EMBL/GenBank/DDBJ databases">
        <title>Draft genome sequence of Microdochium bolleyi, a fungal endophyte of beachgrass.</title>
        <authorList>
            <consortium name="DOE Joint Genome Institute"/>
            <person name="David A.S."/>
            <person name="May G."/>
            <person name="Haridas S."/>
            <person name="Lim J."/>
            <person name="Wang M."/>
            <person name="Labutti K."/>
            <person name="Lipzen A."/>
            <person name="Barry K."/>
            <person name="Grigoriev I.V."/>
        </authorList>
    </citation>
    <scope>NUCLEOTIDE SEQUENCE [LARGE SCALE GENOMIC DNA]</scope>
    <source>
        <strain evidence="4">J235TASD1</strain>
    </source>
</reference>
<keyword evidence="3" id="KW-0430">Lectin</keyword>
<keyword evidence="4" id="KW-1185">Reference proteome</keyword>
<dbReference type="Gene3D" id="2.80.10.50">
    <property type="match status" value="2"/>
</dbReference>
<dbReference type="InterPro" id="IPR000772">
    <property type="entry name" value="Ricin_B_lectin"/>
</dbReference>
<dbReference type="Pfam" id="PF14200">
    <property type="entry name" value="RicinB_lectin_2"/>
    <property type="match status" value="1"/>
</dbReference>
<dbReference type="SUPFAM" id="SSF50370">
    <property type="entry name" value="Ricin B-like lectins"/>
    <property type="match status" value="1"/>
</dbReference>
<protein>
    <submittedName>
        <fullName evidence="3">Ricin B lectin domain-containing protein</fullName>
    </submittedName>
</protein>
<dbReference type="PROSITE" id="PS50231">
    <property type="entry name" value="RICIN_B_LECTIN"/>
    <property type="match status" value="1"/>
</dbReference>
<evidence type="ECO:0000313" key="4">
    <source>
        <dbReference type="Proteomes" id="UP000070501"/>
    </source>
</evidence>
<accession>A0A136IU45</accession>
<dbReference type="GO" id="GO:0030246">
    <property type="term" value="F:carbohydrate binding"/>
    <property type="evidence" value="ECO:0007669"/>
    <property type="project" value="UniProtKB-KW"/>
</dbReference>
<organism evidence="3 4">
    <name type="scientific">Microdochium bolleyi</name>
    <dbReference type="NCBI Taxonomy" id="196109"/>
    <lineage>
        <taxon>Eukaryota</taxon>
        <taxon>Fungi</taxon>
        <taxon>Dikarya</taxon>
        <taxon>Ascomycota</taxon>
        <taxon>Pezizomycotina</taxon>
        <taxon>Sordariomycetes</taxon>
        <taxon>Xylariomycetidae</taxon>
        <taxon>Xylariales</taxon>
        <taxon>Microdochiaceae</taxon>
        <taxon>Microdochium</taxon>
    </lineage>
</organism>
<dbReference type="OrthoDB" id="2131701at2759"/>
<name>A0A136IU45_9PEZI</name>
<feature type="compositionally biased region" description="Polar residues" evidence="1">
    <location>
        <begin position="192"/>
        <end position="202"/>
    </location>
</feature>
<feature type="region of interest" description="Disordered" evidence="1">
    <location>
        <begin position="167"/>
        <end position="202"/>
    </location>
</feature>
<sequence length="202" mass="22814">MPELKDGSVVAFFNYGTGTCLDLNEGYRHNGADVIGFNYHGGANQHWRLVRAQSSDPKVWPVWNLVNVMTGTAMTMKSRWPDHNTVVTCWEREQGEDQDQMWHLITADAEASIYMLHNAASTLFVNLWYGTTDCYDRSSITGRKGGFNRENAFQLWRMRIISVPPRDGNDMELDSHSIGASSNKKRKMAPETSISSSTMSID</sequence>